<organism evidence="1 2">
    <name type="scientific">Pristionchus mayeri</name>
    <dbReference type="NCBI Taxonomy" id="1317129"/>
    <lineage>
        <taxon>Eukaryota</taxon>
        <taxon>Metazoa</taxon>
        <taxon>Ecdysozoa</taxon>
        <taxon>Nematoda</taxon>
        <taxon>Chromadorea</taxon>
        <taxon>Rhabditida</taxon>
        <taxon>Rhabditina</taxon>
        <taxon>Diplogasteromorpha</taxon>
        <taxon>Diplogasteroidea</taxon>
        <taxon>Neodiplogasteridae</taxon>
        <taxon>Pristionchus</taxon>
    </lineage>
</organism>
<comment type="caution">
    <text evidence="1">The sequence shown here is derived from an EMBL/GenBank/DDBJ whole genome shotgun (WGS) entry which is preliminary data.</text>
</comment>
<keyword evidence="2" id="KW-1185">Reference proteome</keyword>
<evidence type="ECO:0000313" key="2">
    <source>
        <dbReference type="Proteomes" id="UP001328107"/>
    </source>
</evidence>
<dbReference type="Proteomes" id="UP001328107">
    <property type="component" value="Unassembled WGS sequence"/>
</dbReference>
<dbReference type="AlphaFoldDB" id="A0AAN5HZ58"/>
<reference evidence="2" key="1">
    <citation type="submission" date="2022-10" db="EMBL/GenBank/DDBJ databases">
        <title>Genome assembly of Pristionchus species.</title>
        <authorList>
            <person name="Yoshida K."/>
            <person name="Sommer R.J."/>
        </authorList>
    </citation>
    <scope>NUCLEOTIDE SEQUENCE [LARGE SCALE GENOMIC DNA]</scope>
    <source>
        <strain evidence="2">RS5460</strain>
    </source>
</reference>
<evidence type="ECO:0000313" key="1">
    <source>
        <dbReference type="EMBL" id="GMR46168.1"/>
    </source>
</evidence>
<feature type="non-terminal residue" evidence="1">
    <location>
        <position position="1"/>
    </location>
</feature>
<proteinExistence type="predicted"/>
<name>A0AAN5HZ58_9BILA</name>
<sequence length="85" mass="9232">HAHPMETLQRAGLKDSEASLVKALVVSNPGISQTDAHLLISESEAYGKMLFELLQTNRGDKNRHMLSTAAAGTNGYPLLDEIMRA</sequence>
<accession>A0AAN5HZ58</accession>
<dbReference type="EMBL" id="BTRK01000004">
    <property type="protein sequence ID" value="GMR46168.1"/>
    <property type="molecule type" value="Genomic_DNA"/>
</dbReference>
<protein>
    <submittedName>
        <fullName evidence="1">Uncharacterized protein</fullName>
    </submittedName>
</protein>
<gene>
    <name evidence="1" type="ORF">PMAYCL1PPCAC_16363</name>
</gene>